<name>A0AAE1U7F5_9EUCA</name>
<dbReference type="AlphaFoldDB" id="A0AAE1U7F5"/>
<reference evidence="2" key="1">
    <citation type="submission" date="2023-11" db="EMBL/GenBank/DDBJ databases">
        <title>Genome assemblies of two species of porcelain crab, Petrolisthes cinctipes and Petrolisthes manimaculis (Anomura: Porcellanidae).</title>
        <authorList>
            <person name="Angst P."/>
        </authorList>
    </citation>
    <scope>NUCLEOTIDE SEQUENCE</scope>
    <source>
        <strain evidence="2">PB745_02</strain>
        <tissue evidence="2">Gill</tissue>
    </source>
</reference>
<organism evidence="2 3">
    <name type="scientific">Petrolisthes manimaculis</name>
    <dbReference type="NCBI Taxonomy" id="1843537"/>
    <lineage>
        <taxon>Eukaryota</taxon>
        <taxon>Metazoa</taxon>
        <taxon>Ecdysozoa</taxon>
        <taxon>Arthropoda</taxon>
        <taxon>Crustacea</taxon>
        <taxon>Multicrustacea</taxon>
        <taxon>Malacostraca</taxon>
        <taxon>Eumalacostraca</taxon>
        <taxon>Eucarida</taxon>
        <taxon>Decapoda</taxon>
        <taxon>Pleocyemata</taxon>
        <taxon>Anomura</taxon>
        <taxon>Galatheoidea</taxon>
        <taxon>Porcellanidae</taxon>
        <taxon>Petrolisthes</taxon>
    </lineage>
</organism>
<proteinExistence type="predicted"/>
<evidence type="ECO:0000256" key="1">
    <source>
        <dbReference type="SAM" id="MobiDB-lite"/>
    </source>
</evidence>
<dbReference type="EMBL" id="JAWZYT010001858">
    <property type="protein sequence ID" value="KAK4308674.1"/>
    <property type="molecule type" value="Genomic_DNA"/>
</dbReference>
<sequence>MLVESHDFEWTTGLPTTAAPLQPTTPRTRPTLHHVTYSPVLGTRCFGSERGIYRCVLNLKPSSSCASTRPSVA</sequence>
<protein>
    <submittedName>
        <fullName evidence="2">Uncharacterized protein</fullName>
    </submittedName>
</protein>
<keyword evidence="3" id="KW-1185">Reference proteome</keyword>
<evidence type="ECO:0000313" key="3">
    <source>
        <dbReference type="Proteomes" id="UP001292094"/>
    </source>
</evidence>
<comment type="caution">
    <text evidence="2">The sequence shown here is derived from an EMBL/GenBank/DDBJ whole genome shotgun (WGS) entry which is preliminary data.</text>
</comment>
<feature type="compositionally biased region" description="Low complexity" evidence="1">
    <location>
        <begin position="11"/>
        <end position="29"/>
    </location>
</feature>
<dbReference type="Proteomes" id="UP001292094">
    <property type="component" value="Unassembled WGS sequence"/>
</dbReference>
<feature type="region of interest" description="Disordered" evidence="1">
    <location>
        <begin position="1"/>
        <end position="30"/>
    </location>
</feature>
<accession>A0AAE1U7F5</accession>
<evidence type="ECO:0000313" key="2">
    <source>
        <dbReference type="EMBL" id="KAK4308674.1"/>
    </source>
</evidence>
<gene>
    <name evidence="2" type="ORF">Pmani_019626</name>
</gene>